<dbReference type="GO" id="GO:0004016">
    <property type="term" value="F:adenylate cyclase activity"/>
    <property type="evidence" value="ECO:0007669"/>
    <property type="project" value="UniProtKB-ARBA"/>
</dbReference>
<evidence type="ECO:0000256" key="1">
    <source>
        <dbReference type="ARBA" id="ARBA00005381"/>
    </source>
</evidence>
<dbReference type="CDD" id="cd07302">
    <property type="entry name" value="CHD"/>
    <property type="match status" value="1"/>
</dbReference>
<gene>
    <name evidence="3" type="ORF">CQY22_017780</name>
</gene>
<dbReference type="PANTHER" id="PTHR43081">
    <property type="entry name" value="ADENYLATE CYCLASE, TERMINAL-DIFFERENTIATION SPECIFIC-RELATED"/>
    <property type="match status" value="1"/>
</dbReference>
<evidence type="ECO:0000313" key="4">
    <source>
        <dbReference type="Proteomes" id="UP000230551"/>
    </source>
</evidence>
<dbReference type="InterPro" id="IPR001054">
    <property type="entry name" value="A/G_cyclase"/>
</dbReference>
<feature type="domain" description="Guanylate cyclase" evidence="2">
    <location>
        <begin position="209"/>
        <end position="316"/>
    </location>
</feature>
<reference evidence="3 4" key="1">
    <citation type="journal article" date="2017" name="Infect. Genet. Evol.">
        <title>The new phylogeny of the genus Mycobacterium: The old and the news.</title>
        <authorList>
            <person name="Tortoli E."/>
            <person name="Fedrizzi T."/>
            <person name="Meehan C.J."/>
            <person name="Trovato A."/>
            <person name="Grottola A."/>
            <person name="Giacobazzi E."/>
            <person name="Serpini G.F."/>
            <person name="Tagliazucchi S."/>
            <person name="Fabio A."/>
            <person name="Bettua C."/>
            <person name="Bertorelli R."/>
            <person name="Frascaro F."/>
            <person name="De Sanctis V."/>
            <person name="Pecorari M."/>
            <person name="Jousson O."/>
            <person name="Segata N."/>
            <person name="Cirillo D.M."/>
        </authorList>
    </citation>
    <scope>NUCLEOTIDE SEQUENCE [LARGE SCALE GENOMIC DNA]</scope>
    <source>
        <strain evidence="3 4">CIP1034565</strain>
    </source>
</reference>
<dbReference type="SMART" id="SM00044">
    <property type="entry name" value="CYCc"/>
    <property type="match status" value="1"/>
</dbReference>
<accession>A0A2G5P4D2</accession>
<name>A0A2G5P4D2_9MYCO</name>
<dbReference type="AlphaFoldDB" id="A0A2G5P4D2"/>
<dbReference type="Gene3D" id="3.30.70.1230">
    <property type="entry name" value="Nucleotide cyclase"/>
    <property type="match status" value="1"/>
</dbReference>
<protein>
    <submittedName>
        <fullName evidence="3">Adenylate/guanylate cyclase domain-containing protein</fullName>
    </submittedName>
</protein>
<dbReference type="GO" id="GO:0035556">
    <property type="term" value="P:intracellular signal transduction"/>
    <property type="evidence" value="ECO:0007669"/>
    <property type="project" value="InterPro"/>
</dbReference>
<dbReference type="SUPFAM" id="SSF55073">
    <property type="entry name" value="Nucleotide cyclase"/>
    <property type="match status" value="1"/>
</dbReference>
<dbReference type="Proteomes" id="UP000230551">
    <property type="component" value="Unassembled WGS sequence"/>
</dbReference>
<keyword evidence="4" id="KW-1185">Reference proteome</keyword>
<dbReference type="InterPro" id="IPR050697">
    <property type="entry name" value="Adenylyl/Guanylyl_Cyclase_3/4"/>
</dbReference>
<dbReference type="InterPro" id="IPR032026">
    <property type="entry name" value="Ad_Cy_reg"/>
</dbReference>
<evidence type="ECO:0000259" key="2">
    <source>
        <dbReference type="PROSITE" id="PS50125"/>
    </source>
</evidence>
<dbReference type="OrthoDB" id="310836at2"/>
<comment type="similarity">
    <text evidence="1">Belongs to the adenylyl cyclase class-3 family.</text>
</comment>
<dbReference type="Pfam" id="PF16701">
    <property type="entry name" value="Ad_Cy_reg"/>
    <property type="match status" value="1"/>
</dbReference>
<dbReference type="PANTHER" id="PTHR43081:SF19">
    <property type="entry name" value="PH-SENSITIVE ADENYLATE CYCLASE RV1264"/>
    <property type="match status" value="1"/>
</dbReference>
<dbReference type="GO" id="GO:0006171">
    <property type="term" value="P:cAMP biosynthetic process"/>
    <property type="evidence" value="ECO:0007669"/>
    <property type="project" value="TreeGrafter"/>
</dbReference>
<dbReference type="STRING" id="85968.GCA_900073015_02819"/>
<proteinExistence type="inferred from homology"/>
<dbReference type="Pfam" id="PF00211">
    <property type="entry name" value="Guanylate_cyc"/>
    <property type="match status" value="1"/>
</dbReference>
<comment type="caution">
    <text evidence="3">The sequence shown here is derived from an EMBL/GenBank/DDBJ whole genome shotgun (WGS) entry which is preliminary data.</text>
</comment>
<organism evidence="3 4">
    <name type="scientific">Mycolicibacterium brumae</name>
    <dbReference type="NCBI Taxonomy" id="85968"/>
    <lineage>
        <taxon>Bacteria</taxon>
        <taxon>Bacillati</taxon>
        <taxon>Actinomycetota</taxon>
        <taxon>Actinomycetes</taxon>
        <taxon>Mycobacteriales</taxon>
        <taxon>Mycobacteriaceae</taxon>
        <taxon>Mycolicibacterium</taxon>
    </lineage>
</organism>
<sequence length="383" mass="40337">MAERFPADLLDGLAGDARRERAELIVWLLDRGFTVEEIRRSHVPLVLAANRVMGEDGHYVSQRQVAQSAGIDLDTLRRLQRAMGLPLIDDPDAAVLRRVDAEAAASAKYFLDFGLDLDDAVAVVRALVEGIGNATATLRDKSFNVWVKPGASEVDIAAAAEALAGASARRIEAIAGRLMLMQMRRMIESEGIGAVERASGRLPGAQTVAVAFADLSGFTQLGEVLTPDELAKVAGNLSDLAHEVVDEPVRFIKTIGDAVMLVSPDPGPLIEVVLNLIDAALHSGLPQLRAGVALGPAVNRAGDWFGSAVNLASRVAGIAPAGMALVTAAARDRVAGEGLQWTSTGPHQLRGLPDAVELYRVGRVVPAGFRPPSSIPRPVSGTG</sequence>
<evidence type="ECO:0000313" key="3">
    <source>
        <dbReference type="EMBL" id="PIB73222.1"/>
    </source>
</evidence>
<dbReference type="EMBL" id="PDCN02000037">
    <property type="protein sequence ID" value="PIB73222.1"/>
    <property type="molecule type" value="Genomic_DNA"/>
</dbReference>
<dbReference type="PROSITE" id="PS50125">
    <property type="entry name" value="GUANYLATE_CYCLASE_2"/>
    <property type="match status" value="1"/>
</dbReference>
<dbReference type="InterPro" id="IPR029787">
    <property type="entry name" value="Nucleotide_cyclase"/>
</dbReference>
<dbReference type="RefSeq" id="WP_090590421.1">
    <property type="nucleotide sequence ID" value="NZ_CP104302.1"/>
</dbReference>